<dbReference type="GO" id="GO:0005684">
    <property type="term" value="C:U2-type spliceosomal complex"/>
    <property type="evidence" value="ECO:0007669"/>
    <property type="project" value="TreeGrafter"/>
</dbReference>
<dbReference type="GO" id="GO:0005686">
    <property type="term" value="C:U2 snRNP"/>
    <property type="evidence" value="ECO:0007669"/>
    <property type="project" value="TreeGrafter"/>
</dbReference>
<accession>A0A6A6U7A4</accession>
<dbReference type="CDD" id="cd12285">
    <property type="entry name" value="RRM3_RBM39_like"/>
    <property type="match status" value="1"/>
</dbReference>
<dbReference type="PANTHER" id="PTHR15608">
    <property type="entry name" value="SPLICING FACTOR U2AF-ASSOCIATED PROTEIN 2"/>
    <property type="match status" value="1"/>
</dbReference>
<keyword evidence="2" id="KW-0507">mRNA processing</keyword>
<keyword evidence="10" id="KW-1185">Reference proteome</keyword>
<dbReference type="InterPro" id="IPR034393">
    <property type="entry name" value="TatSF1-like"/>
</dbReference>
<keyword evidence="5" id="KW-0508">mRNA splicing</keyword>
<dbReference type="CDD" id="cd12281">
    <property type="entry name" value="RRM1_TatSF1_like"/>
    <property type="match status" value="1"/>
</dbReference>
<feature type="compositionally biased region" description="Basic and acidic residues" evidence="7">
    <location>
        <begin position="102"/>
        <end position="111"/>
    </location>
</feature>
<evidence type="ECO:0000259" key="8">
    <source>
        <dbReference type="PROSITE" id="PS50102"/>
    </source>
</evidence>
<feature type="domain" description="RRM" evidence="8">
    <location>
        <begin position="112"/>
        <end position="203"/>
    </location>
</feature>
<dbReference type="PROSITE" id="PS50102">
    <property type="entry name" value="RRM"/>
    <property type="match status" value="1"/>
</dbReference>
<sequence length="383" mass="43462">MATRIPFPRDPEQFDKDDRVSFDKIENKWILEDDFDQSEWEFNELVGKWVAVQQIDATVLERYNQAYAVPGVSDEAETAATKRKREQLANGEASGTNKRKKPDQPKTERKNTAVYVTGLPQDTDIEEVNTVFSKYGVIAEEIDSGLPRIKIYKDDDGKLKGDALVVYFRPESVALAIQMLDDTDFRFGQTGPDGTLKVKAAEYTYKKTKEAPGVQKNSKDKNKIIKKTQKLNSKLTNWDDEDSPPPKRNPKWDKLVILKHMFTLKELEEDPVSILDIKEDIREEGERLGQVTNVVLYDKEPEGIVTIRFSSAESAMKCVHLMDGRSYGGQKVVAYISDGSERFKKSDVKKAAIADDDDEEEQERLDEFGAWLEGKTESTAQGT</sequence>
<dbReference type="Pfam" id="PF00076">
    <property type="entry name" value="RRM_1"/>
    <property type="match status" value="1"/>
</dbReference>
<evidence type="ECO:0000313" key="9">
    <source>
        <dbReference type="EMBL" id="KAF2667830.1"/>
    </source>
</evidence>
<dbReference type="InterPro" id="IPR000504">
    <property type="entry name" value="RRM_dom"/>
</dbReference>
<evidence type="ECO:0000313" key="10">
    <source>
        <dbReference type="Proteomes" id="UP000799302"/>
    </source>
</evidence>
<dbReference type="EMBL" id="MU004237">
    <property type="protein sequence ID" value="KAF2667830.1"/>
    <property type="molecule type" value="Genomic_DNA"/>
</dbReference>
<keyword evidence="3" id="KW-0677">Repeat</keyword>
<dbReference type="InterPro" id="IPR012677">
    <property type="entry name" value="Nucleotide-bd_a/b_plait_sf"/>
</dbReference>
<dbReference type="Gene3D" id="3.30.70.330">
    <property type="match status" value="2"/>
</dbReference>
<feature type="compositionally biased region" description="Acidic residues" evidence="7">
    <location>
        <begin position="354"/>
        <end position="364"/>
    </location>
</feature>
<evidence type="ECO:0000256" key="7">
    <source>
        <dbReference type="SAM" id="MobiDB-lite"/>
    </source>
</evidence>
<feature type="region of interest" description="Disordered" evidence="7">
    <location>
        <begin position="347"/>
        <end position="383"/>
    </location>
</feature>
<proteinExistence type="inferred from homology"/>
<evidence type="ECO:0000256" key="2">
    <source>
        <dbReference type="ARBA" id="ARBA00022664"/>
    </source>
</evidence>
<name>A0A6A6U7A4_9PEZI</name>
<dbReference type="GO" id="GO:0000398">
    <property type="term" value="P:mRNA splicing, via spliceosome"/>
    <property type="evidence" value="ECO:0007669"/>
    <property type="project" value="InterPro"/>
</dbReference>
<reference evidence="9" key="1">
    <citation type="journal article" date="2020" name="Stud. Mycol.">
        <title>101 Dothideomycetes genomes: a test case for predicting lifestyles and emergence of pathogens.</title>
        <authorList>
            <person name="Haridas S."/>
            <person name="Albert R."/>
            <person name="Binder M."/>
            <person name="Bloem J."/>
            <person name="Labutti K."/>
            <person name="Salamov A."/>
            <person name="Andreopoulos B."/>
            <person name="Baker S."/>
            <person name="Barry K."/>
            <person name="Bills G."/>
            <person name="Bluhm B."/>
            <person name="Cannon C."/>
            <person name="Castanera R."/>
            <person name="Culley D."/>
            <person name="Daum C."/>
            <person name="Ezra D."/>
            <person name="Gonzalez J."/>
            <person name="Henrissat B."/>
            <person name="Kuo A."/>
            <person name="Liang C."/>
            <person name="Lipzen A."/>
            <person name="Lutzoni F."/>
            <person name="Magnuson J."/>
            <person name="Mondo S."/>
            <person name="Nolan M."/>
            <person name="Ohm R."/>
            <person name="Pangilinan J."/>
            <person name="Park H.-J."/>
            <person name="Ramirez L."/>
            <person name="Alfaro M."/>
            <person name="Sun H."/>
            <person name="Tritt A."/>
            <person name="Yoshinaga Y."/>
            <person name="Zwiers L.-H."/>
            <person name="Turgeon B."/>
            <person name="Goodwin S."/>
            <person name="Spatafora J."/>
            <person name="Crous P."/>
            <person name="Grigoriev I."/>
        </authorList>
    </citation>
    <scope>NUCLEOTIDE SEQUENCE</scope>
    <source>
        <strain evidence="9">CBS 115976</strain>
    </source>
</reference>
<dbReference type="Proteomes" id="UP000799302">
    <property type="component" value="Unassembled WGS sequence"/>
</dbReference>
<dbReference type="GO" id="GO:0003723">
    <property type="term" value="F:RNA binding"/>
    <property type="evidence" value="ECO:0007669"/>
    <property type="project" value="UniProtKB-UniRule"/>
</dbReference>
<evidence type="ECO:0000256" key="4">
    <source>
        <dbReference type="ARBA" id="ARBA00022884"/>
    </source>
</evidence>
<evidence type="ECO:0000256" key="6">
    <source>
        <dbReference type="PROSITE-ProRule" id="PRU00176"/>
    </source>
</evidence>
<protein>
    <recommendedName>
        <fullName evidence="8">RRM domain-containing protein</fullName>
    </recommendedName>
</protein>
<dbReference type="SMART" id="SM00360">
    <property type="entry name" value="RRM"/>
    <property type="match status" value="2"/>
</dbReference>
<dbReference type="InterPro" id="IPR035979">
    <property type="entry name" value="RBD_domain_sf"/>
</dbReference>
<evidence type="ECO:0000256" key="1">
    <source>
        <dbReference type="ARBA" id="ARBA00007747"/>
    </source>
</evidence>
<keyword evidence="4 6" id="KW-0694">RNA-binding</keyword>
<dbReference type="SUPFAM" id="SSF54928">
    <property type="entry name" value="RNA-binding domain, RBD"/>
    <property type="match status" value="1"/>
</dbReference>
<feature type="region of interest" description="Disordered" evidence="7">
    <location>
        <begin position="74"/>
        <end position="112"/>
    </location>
</feature>
<dbReference type="FunFam" id="3.30.70.330:FF:000329">
    <property type="entry name" value="splicing factor U2AF-associated protein 2"/>
    <property type="match status" value="1"/>
</dbReference>
<dbReference type="AlphaFoldDB" id="A0A6A6U7A4"/>
<dbReference type="OrthoDB" id="10258585at2759"/>
<comment type="similarity">
    <text evidence="1">Belongs to the HTATSF1 family.</text>
</comment>
<dbReference type="InterPro" id="IPR034392">
    <property type="entry name" value="TatSF1-like_RRM1"/>
</dbReference>
<dbReference type="FunFam" id="3.30.70.330:FF:000105">
    <property type="entry name" value="HIV Tat-specific factor 1 homolog"/>
    <property type="match status" value="1"/>
</dbReference>
<organism evidence="9 10">
    <name type="scientific">Microthyrium microscopicum</name>
    <dbReference type="NCBI Taxonomy" id="703497"/>
    <lineage>
        <taxon>Eukaryota</taxon>
        <taxon>Fungi</taxon>
        <taxon>Dikarya</taxon>
        <taxon>Ascomycota</taxon>
        <taxon>Pezizomycotina</taxon>
        <taxon>Dothideomycetes</taxon>
        <taxon>Dothideomycetes incertae sedis</taxon>
        <taxon>Microthyriales</taxon>
        <taxon>Microthyriaceae</taxon>
        <taxon>Microthyrium</taxon>
    </lineage>
</organism>
<evidence type="ECO:0000256" key="3">
    <source>
        <dbReference type="ARBA" id="ARBA00022737"/>
    </source>
</evidence>
<gene>
    <name evidence="9" type="ORF">BT63DRAFT_374893</name>
</gene>
<evidence type="ECO:0000256" key="5">
    <source>
        <dbReference type="ARBA" id="ARBA00023187"/>
    </source>
</evidence>
<dbReference type="PANTHER" id="PTHR15608:SF0">
    <property type="entry name" value="HIV TAT-SPECIFIC FACTOR 1"/>
    <property type="match status" value="1"/>
</dbReference>